<evidence type="ECO:0000313" key="2">
    <source>
        <dbReference type="EMBL" id="MFK4752103.1"/>
    </source>
</evidence>
<name>A0ABW8NGK7_9GAMM</name>
<keyword evidence="3" id="KW-1185">Reference proteome</keyword>
<organism evidence="2 3">
    <name type="scientific">Oceanobacter antarcticus</name>
    <dbReference type="NCBI Taxonomy" id="3133425"/>
    <lineage>
        <taxon>Bacteria</taxon>
        <taxon>Pseudomonadati</taxon>
        <taxon>Pseudomonadota</taxon>
        <taxon>Gammaproteobacteria</taxon>
        <taxon>Oceanospirillales</taxon>
        <taxon>Oceanospirillaceae</taxon>
        <taxon>Oceanobacter</taxon>
    </lineage>
</organism>
<evidence type="ECO:0000259" key="1">
    <source>
        <dbReference type="Pfam" id="PF12697"/>
    </source>
</evidence>
<dbReference type="GO" id="GO:0016787">
    <property type="term" value="F:hydrolase activity"/>
    <property type="evidence" value="ECO:0007669"/>
    <property type="project" value="UniProtKB-KW"/>
</dbReference>
<dbReference type="InterPro" id="IPR050266">
    <property type="entry name" value="AB_hydrolase_sf"/>
</dbReference>
<dbReference type="RefSeq" id="WP_416205432.1">
    <property type="nucleotide sequence ID" value="NZ_JBBKTX010000006.1"/>
</dbReference>
<gene>
    <name evidence="2" type="ORF">WG929_06750</name>
</gene>
<sequence>MEKHPVNIRTASVNQHALLLQCANNPGGRRLVLLHGAGIAGELTWTYVANYLAGWSEILIPDFAGMGRSSFLHCVKPTVDDYAGQIDELLTALDWWDADIAGYSFGGMVTTELVKQHAFGLLYLLEPALLSGNDAAGLLAREARYAGLEQRFLDGDAGAYLDFLDAVSPNRRRNPTADRVAVKRLQVNRQGLCQALGAVSESLGRQREYYLDWTSPLPGMSLVGELSSPDMQQRQQRLEQQSPNWIAQGIAGADHSLVFTHPKQVARLMNDRLAMLI</sequence>
<dbReference type="Gene3D" id="3.40.50.1820">
    <property type="entry name" value="alpha/beta hydrolase"/>
    <property type="match status" value="1"/>
</dbReference>
<comment type="caution">
    <text evidence="2">The sequence shown here is derived from an EMBL/GenBank/DDBJ whole genome shotgun (WGS) entry which is preliminary data.</text>
</comment>
<accession>A0ABW8NGK7</accession>
<evidence type="ECO:0000313" key="3">
    <source>
        <dbReference type="Proteomes" id="UP001620597"/>
    </source>
</evidence>
<dbReference type="Pfam" id="PF12697">
    <property type="entry name" value="Abhydrolase_6"/>
    <property type="match status" value="1"/>
</dbReference>
<feature type="domain" description="AB hydrolase-1" evidence="1">
    <location>
        <begin position="31"/>
        <end position="267"/>
    </location>
</feature>
<proteinExistence type="predicted"/>
<dbReference type="Proteomes" id="UP001620597">
    <property type="component" value="Unassembled WGS sequence"/>
</dbReference>
<protein>
    <submittedName>
        <fullName evidence="2">Alpha/beta hydrolase</fullName>
    </submittedName>
</protein>
<dbReference type="InterPro" id="IPR000073">
    <property type="entry name" value="AB_hydrolase_1"/>
</dbReference>
<dbReference type="EMBL" id="JBBKTX010000006">
    <property type="protein sequence ID" value="MFK4752103.1"/>
    <property type="molecule type" value="Genomic_DNA"/>
</dbReference>
<keyword evidence="2" id="KW-0378">Hydrolase</keyword>
<dbReference type="PANTHER" id="PTHR43798:SF33">
    <property type="entry name" value="HYDROLASE, PUTATIVE (AFU_ORTHOLOGUE AFUA_2G14860)-RELATED"/>
    <property type="match status" value="1"/>
</dbReference>
<dbReference type="SUPFAM" id="SSF53474">
    <property type="entry name" value="alpha/beta-Hydrolases"/>
    <property type="match status" value="1"/>
</dbReference>
<reference evidence="2 3" key="1">
    <citation type="submission" date="2024-03" db="EMBL/GenBank/DDBJ databases">
        <title>High-quality draft genome sequence of Oceanobacter sp. wDCs-4.</title>
        <authorList>
            <person name="Dong C."/>
        </authorList>
    </citation>
    <scope>NUCLEOTIDE SEQUENCE [LARGE SCALE GENOMIC DNA]</scope>
    <source>
        <strain evidence="3">wDCs-4</strain>
    </source>
</reference>
<dbReference type="PANTHER" id="PTHR43798">
    <property type="entry name" value="MONOACYLGLYCEROL LIPASE"/>
    <property type="match status" value="1"/>
</dbReference>
<dbReference type="InterPro" id="IPR029058">
    <property type="entry name" value="AB_hydrolase_fold"/>
</dbReference>